<feature type="domain" description="Cytochrome c" evidence="9">
    <location>
        <begin position="225"/>
        <end position="354"/>
    </location>
</feature>
<dbReference type="InterPro" id="IPR004852">
    <property type="entry name" value="Di-haem_cyt_c_peroxidsae"/>
</dbReference>
<dbReference type="GO" id="GO:0030313">
    <property type="term" value="C:cell envelope"/>
    <property type="evidence" value="ECO:0007669"/>
    <property type="project" value="UniProtKB-SubCell"/>
</dbReference>
<dbReference type="GO" id="GO:0020037">
    <property type="term" value="F:heme binding"/>
    <property type="evidence" value="ECO:0007669"/>
    <property type="project" value="InterPro"/>
</dbReference>
<comment type="caution">
    <text evidence="10">The sequence shown here is derived from an EMBL/GenBank/DDBJ whole genome shotgun (WGS) entry which is preliminary data.</text>
</comment>
<feature type="signal peptide" evidence="8">
    <location>
        <begin position="1"/>
        <end position="21"/>
    </location>
</feature>
<dbReference type="PANTHER" id="PTHR30600">
    <property type="entry name" value="CYTOCHROME C PEROXIDASE-RELATED"/>
    <property type="match status" value="1"/>
</dbReference>
<evidence type="ECO:0000256" key="1">
    <source>
        <dbReference type="ARBA" id="ARBA00004196"/>
    </source>
</evidence>
<keyword evidence="10" id="KW-0575">Peroxidase</keyword>
<dbReference type="PROSITE" id="PS51257">
    <property type="entry name" value="PROKAR_LIPOPROTEIN"/>
    <property type="match status" value="1"/>
</dbReference>
<dbReference type="SUPFAM" id="SSF46626">
    <property type="entry name" value="Cytochrome c"/>
    <property type="match status" value="2"/>
</dbReference>
<dbReference type="EMBL" id="QLMC01000003">
    <property type="protein sequence ID" value="RAJ97653.1"/>
    <property type="molecule type" value="Genomic_DNA"/>
</dbReference>
<evidence type="ECO:0000256" key="8">
    <source>
        <dbReference type="SAM" id="SignalP"/>
    </source>
</evidence>
<evidence type="ECO:0000256" key="6">
    <source>
        <dbReference type="ARBA" id="ARBA00023004"/>
    </source>
</evidence>
<evidence type="ECO:0000256" key="4">
    <source>
        <dbReference type="ARBA" id="ARBA00022729"/>
    </source>
</evidence>
<evidence type="ECO:0000313" key="11">
    <source>
        <dbReference type="Proteomes" id="UP000248790"/>
    </source>
</evidence>
<dbReference type="GO" id="GO:0046872">
    <property type="term" value="F:metal ion binding"/>
    <property type="evidence" value="ECO:0007669"/>
    <property type="project" value="UniProtKB-KW"/>
</dbReference>
<keyword evidence="6 7" id="KW-0408">Iron</keyword>
<sequence length="367" mass="41203">MKSWQYVGILASLIFYAFTVACQSDGGKDGPIEPDPGTKPVEFQTTPYNWKKPANFGDPHYDLSKNPLTVEGVALGKALFYDGLLSKDGSISCAFCHQPTAGFAHNDHALSHGIGDKIGTRNVPGIQNVAWQEAFFWDGGIVDLDLLPISPIQNPVEMGDSLANVLQKVRTSGQYPSLFKAAFGTEEVTTERFMKALSQFMLTMVSANSKYDKFARKEAGVSLTEQESRGLSLFQEHCAGCHKGELFTDQRYRNNGLRQQLANSKDYDLGRYQITLNLNDYNKFRVPSLRNIERTSPYMHDGRFLTLEQVLEHYINDVQDTPQLDPLLKKNGKPGIPLTPNEKSDIIAFLRTLTDYEFLENRNFQPD</sequence>
<comment type="subcellular location">
    <subcellularLocation>
        <location evidence="1">Cell envelope</location>
    </subcellularLocation>
</comment>
<name>A0A327WWY0_LARAB</name>
<dbReference type="RefSeq" id="WP_111628625.1">
    <property type="nucleotide sequence ID" value="NZ_QLMC01000003.1"/>
</dbReference>
<keyword evidence="11" id="KW-1185">Reference proteome</keyword>
<dbReference type="InterPro" id="IPR036909">
    <property type="entry name" value="Cyt_c-like_dom_sf"/>
</dbReference>
<dbReference type="PROSITE" id="PS51007">
    <property type="entry name" value="CYTC"/>
    <property type="match status" value="1"/>
</dbReference>
<dbReference type="Gene3D" id="1.10.760.10">
    <property type="entry name" value="Cytochrome c-like domain"/>
    <property type="match status" value="2"/>
</dbReference>
<reference evidence="10 11" key="1">
    <citation type="submission" date="2018-06" db="EMBL/GenBank/DDBJ databases">
        <title>Genomic Encyclopedia of Archaeal and Bacterial Type Strains, Phase II (KMG-II): from individual species to whole genera.</title>
        <authorList>
            <person name="Goeker M."/>
        </authorList>
    </citation>
    <scope>NUCLEOTIDE SEQUENCE [LARGE SCALE GENOMIC DNA]</scope>
    <source>
        <strain evidence="10 11">DSM 21851</strain>
    </source>
</reference>
<gene>
    <name evidence="10" type="ORF">LX87_02556</name>
</gene>
<keyword evidence="5" id="KW-0560">Oxidoreductase</keyword>
<keyword evidence="2 7" id="KW-0349">Heme</keyword>
<evidence type="ECO:0000256" key="2">
    <source>
        <dbReference type="ARBA" id="ARBA00022617"/>
    </source>
</evidence>
<organism evidence="10 11">
    <name type="scientific">Larkinella arboricola</name>
    <dbReference type="NCBI Taxonomy" id="643671"/>
    <lineage>
        <taxon>Bacteria</taxon>
        <taxon>Pseudomonadati</taxon>
        <taxon>Bacteroidota</taxon>
        <taxon>Cytophagia</taxon>
        <taxon>Cytophagales</taxon>
        <taxon>Spirosomataceae</taxon>
        <taxon>Larkinella</taxon>
    </lineage>
</organism>
<dbReference type="InterPro" id="IPR009056">
    <property type="entry name" value="Cyt_c-like_dom"/>
</dbReference>
<dbReference type="GO" id="GO:0004130">
    <property type="term" value="F:cytochrome-c peroxidase activity"/>
    <property type="evidence" value="ECO:0007669"/>
    <property type="project" value="TreeGrafter"/>
</dbReference>
<accession>A0A327WWY0</accession>
<proteinExistence type="predicted"/>
<evidence type="ECO:0000313" key="10">
    <source>
        <dbReference type="EMBL" id="RAJ97653.1"/>
    </source>
</evidence>
<keyword evidence="3 7" id="KW-0479">Metal-binding</keyword>
<dbReference type="Pfam" id="PF03150">
    <property type="entry name" value="CCP_MauG"/>
    <property type="match status" value="1"/>
</dbReference>
<dbReference type="AlphaFoldDB" id="A0A327WWY0"/>
<dbReference type="InterPro" id="IPR051395">
    <property type="entry name" value="Cytochrome_c_Peroxidase/MauG"/>
</dbReference>
<dbReference type="OrthoDB" id="9805202at2"/>
<dbReference type="PANTHER" id="PTHR30600:SF10">
    <property type="entry name" value="BLL6722 PROTEIN"/>
    <property type="match status" value="1"/>
</dbReference>
<evidence type="ECO:0000256" key="7">
    <source>
        <dbReference type="PROSITE-ProRule" id="PRU00433"/>
    </source>
</evidence>
<dbReference type="Proteomes" id="UP000248790">
    <property type="component" value="Unassembled WGS sequence"/>
</dbReference>
<evidence type="ECO:0000259" key="9">
    <source>
        <dbReference type="PROSITE" id="PS51007"/>
    </source>
</evidence>
<protein>
    <submittedName>
        <fullName evidence="10">Cytochrome c peroxidase</fullName>
    </submittedName>
</protein>
<evidence type="ECO:0000256" key="5">
    <source>
        <dbReference type="ARBA" id="ARBA00023002"/>
    </source>
</evidence>
<feature type="chain" id="PRO_5016452033" evidence="8">
    <location>
        <begin position="22"/>
        <end position="367"/>
    </location>
</feature>
<evidence type="ECO:0000256" key="3">
    <source>
        <dbReference type="ARBA" id="ARBA00022723"/>
    </source>
</evidence>
<dbReference type="GO" id="GO:0009055">
    <property type="term" value="F:electron transfer activity"/>
    <property type="evidence" value="ECO:0007669"/>
    <property type="project" value="InterPro"/>
</dbReference>
<keyword evidence="4 8" id="KW-0732">Signal</keyword>